<dbReference type="InterPro" id="IPR044821">
    <property type="entry name" value="At1g28695/At4g15970-like"/>
</dbReference>
<organism evidence="3 4">
    <name type="scientific">Striga asiatica</name>
    <name type="common">Asiatic witchweed</name>
    <name type="synonym">Buchnera asiatica</name>
    <dbReference type="NCBI Taxonomy" id="4170"/>
    <lineage>
        <taxon>Eukaryota</taxon>
        <taxon>Viridiplantae</taxon>
        <taxon>Streptophyta</taxon>
        <taxon>Embryophyta</taxon>
        <taxon>Tracheophyta</taxon>
        <taxon>Spermatophyta</taxon>
        <taxon>Magnoliopsida</taxon>
        <taxon>eudicotyledons</taxon>
        <taxon>Gunneridae</taxon>
        <taxon>Pentapetalae</taxon>
        <taxon>asterids</taxon>
        <taxon>lamiids</taxon>
        <taxon>Lamiales</taxon>
        <taxon>Orobanchaceae</taxon>
        <taxon>Buchnereae</taxon>
        <taxon>Striga</taxon>
    </lineage>
</organism>
<dbReference type="EMBL" id="BKCP01005738">
    <property type="protein sequence ID" value="GER39811.1"/>
    <property type="molecule type" value="Genomic_DNA"/>
</dbReference>
<feature type="domain" description="Nucleotide-diphospho-sugar transferase" evidence="2">
    <location>
        <begin position="28"/>
        <end position="78"/>
    </location>
</feature>
<gene>
    <name evidence="3" type="ORF">STAS_16441</name>
</gene>
<evidence type="ECO:0000313" key="4">
    <source>
        <dbReference type="Proteomes" id="UP000325081"/>
    </source>
</evidence>
<comment type="caution">
    <text evidence="3">The sequence shown here is derived from an EMBL/GenBank/DDBJ whole genome shotgun (WGS) entry which is preliminary data.</text>
</comment>
<name>A0A5A7Q709_STRAF</name>
<evidence type="ECO:0000259" key="2">
    <source>
        <dbReference type="Pfam" id="PF03407"/>
    </source>
</evidence>
<proteinExistence type="predicted"/>
<dbReference type="PANTHER" id="PTHR46038">
    <property type="entry name" value="EXPRESSED PROTEIN-RELATED"/>
    <property type="match status" value="1"/>
</dbReference>
<dbReference type="OrthoDB" id="10610048at2759"/>
<protein>
    <submittedName>
        <fullName evidence="3">Nucleotide-diphospho-sugar transferase family protein</fullName>
    </submittedName>
</protein>
<dbReference type="AlphaFoldDB" id="A0A5A7Q709"/>
<dbReference type="PANTHER" id="PTHR46038:SF13">
    <property type="entry name" value="GLYCOSYLTRANSFERASE"/>
    <property type="match status" value="1"/>
</dbReference>
<keyword evidence="4" id="KW-1185">Reference proteome</keyword>
<dbReference type="Proteomes" id="UP000325081">
    <property type="component" value="Unassembled WGS sequence"/>
</dbReference>
<dbReference type="GO" id="GO:0016740">
    <property type="term" value="F:transferase activity"/>
    <property type="evidence" value="ECO:0007669"/>
    <property type="project" value="UniProtKB-KW"/>
</dbReference>
<feature type="region of interest" description="Disordered" evidence="1">
    <location>
        <begin position="1"/>
        <end position="20"/>
    </location>
</feature>
<accession>A0A5A7Q709</accession>
<sequence length="122" mass="13697">MNGRSMYPQANDEAEPSTTKGSHACQKILIDADIMWLRNPFSRFYTDTNLQISCDSFGGNPTDLQNAPNGGFNHIKFNPFNRALGLQIKFPDTVYFGAVFQPKQGLEPRVHDACELLCWLGQ</sequence>
<reference evidence="4" key="1">
    <citation type="journal article" date="2019" name="Curr. Biol.">
        <title>Genome Sequence of Striga asiatica Provides Insight into the Evolution of Plant Parasitism.</title>
        <authorList>
            <person name="Yoshida S."/>
            <person name="Kim S."/>
            <person name="Wafula E.K."/>
            <person name="Tanskanen J."/>
            <person name="Kim Y.M."/>
            <person name="Honaas L."/>
            <person name="Yang Z."/>
            <person name="Spallek T."/>
            <person name="Conn C.E."/>
            <person name="Ichihashi Y."/>
            <person name="Cheong K."/>
            <person name="Cui S."/>
            <person name="Der J.P."/>
            <person name="Gundlach H."/>
            <person name="Jiao Y."/>
            <person name="Hori C."/>
            <person name="Ishida J.K."/>
            <person name="Kasahara H."/>
            <person name="Kiba T."/>
            <person name="Kim M.S."/>
            <person name="Koo N."/>
            <person name="Laohavisit A."/>
            <person name="Lee Y.H."/>
            <person name="Lumba S."/>
            <person name="McCourt P."/>
            <person name="Mortimer J.C."/>
            <person name="Mutuku J.M."/>
            <person name="Nomura T."/>
            <person name="Sasaki-Sekimoto Y."/>
            <person name="Seto Y."/>
            <person name="Wang Y."/>
            <person name="Wakatake T."/>
            <person name="Sakakibara H."/>
            <person name="Demura T."/>
            <person name="Yamaguchi S."/>
            <person name="Yoneyama K."/>
            <person name="Manabe R.I."/>
            <person name="Nelson D.C."/>
            <person name="Schulman A.H."/>
            <person name="Timko M.P."/>
            <person name="dePamphilis C.W."/>
            <person name="Choi D."/>
            <person name="Shirasu K."/>
        </authorList>
    </citation>
    <scope>NUCLEOTIDE SEQUENCE [LARGE SCALE GENOMIC DNA]</scope>
    <source>
        <strain evidence="4">cv. UVA1</strain>
    </source>
</reference>
<dbReference type="Pfam" id="PF03407">
    <property type="entry name" value="Nucleotid_trans"/>
    <property type="match status" value="1"/>
</dbReference>
<evidence type="ECO:0000313" key="3">
    <source>
        <dbReference type="EMBL" id="GER39811.1"/>
    </source>
</evidence>
<evidence type="ECO:0000256" key="1">
    <source>
        <dbReference type="SAM" id="MobiDB-lite"/>
    </source>
</evidence>
<dbReference type="InterPro" id="IPR005069">
    <property type="entry name" value="Nucl-diP-sugar_transferase"/>
</dbReference>
<keyword evidence="3" id="KW-0808">Transferase</keyword>